<feature type="transmembrane region" description="Helical" evidence="1">
    <location>
        <begin position="37"/>
        <end position="57"/>
    </location>
</feature>
<feature type="transmembrane region" description="Helical" evidence="1">
    <location>
        <begin position="214"/>
        <end position="233"/>
    </location>
</feature>
<organism evidence="2 3">
    <name type="scientific">Flagellimonas lutaonensis</name>
    <dbReference type="NCBI Taxonomy" id="516051"/>
    <lineage>
        <taxon>Bacteria</taxon>
        <taxon>Pseudomonadati</taxon>
        <taxon>Bacteroidota</taxon>
        <taxon>Flavobacteriia</taxon>
        <taxon>Flavobacteriales</taxon>
        <taxon>Flavobacteriaceae</taxon>
        <taxon>Flagellimonas</taxon>
    </lineage>
</organism>
<keyword evidence="3" id="KW-1185">Reference proteome</keyword>
<proteinExistence type="predicted"/>
<dbReference type="Proteomes" id="UP000032726">
    <property type="component" value="Chromosome"/>
</dbReference>
<evidence type="ECO:0000256" key="1">
    <source>
        <dbReference type="SAM" id="Phobius"/>
    </source>
</evidence>
<gene>
    <name evidence="2" type="ORF">VC82_204</name>
</gene>
<dbReference type="STRING" id="516051.VC82_204"/>
<protein>
    <recommendedName>
        <fullName evidence="4">Integral membrane protein</fullName>
    </recommendedName>
</protein>
<keyword evidence="1" id="KW-1133">Transmembrane helix</keyword>
<name>A0A0D5YNT8_9FLAO</name>
<feature type="transmembrane region" description="Helical" evidence="1">
    <location>
        <begin position="104"/>
        <end position="131"/>
    </location>
</feature>
<keyword evidence="1" id="KW-0812">Transmembrane</keyword>
<keyword evidence="1" id="KW-0472">Membrane</keyword>
<evidence type="ECO:0008006" key="4">
    <source>
        <dbReference type="Google" id="ProtNLM"/>
    </source>
</evidence>
<dbReference type="KEGG" id="mlt:VC82_204"/>
<reference evidence="2 3" key="1">
    <citation type="submission" date="2015-03" db="EMBL/GenBank/DDBJ databases">
        <title>Complete genome sequence of Muricauda lutaonensis CC-HSB-11T, isolated from a coastal hot spring.</title>
        <authorList>
            <person name="Kim K.M."/>
        </authorList>
    </citation>
    <scope>NUCLEOTIDE SEQUENCE [LARGE SCALE GENOMIC DNA]</scope>
    <source>
        <strain evidence="2 3">CC-HSB-11</strain>
    </source>
</reference>
<accession>A0A0D5YNT8</accession>
<evidence type="ECO:0000313" key="2">
    <source>
        <dbReference type="EMBL" id="AKA33892.1"/>
    </source>
</evidence>
<dbReference type="EMBL" id="CP011071">
    <property type="protein sequence ID" value="AKA33892.1"/>
    <property type="molecule type" value="Genomic_DNA"/>
</dbReference>
<sequence>MNPIIRSVIGHTISLQYSSLYLVIFLQVTMKKQTHSILALALVFGLIFHGTSIFFTLESTYDALVHLFFAEHYSKDWFEPWDYRWYTGFTVHGYPPLVHQSMALLSYIGGLKFGLFSMSLIIISLFITGTYRFAYVITGSKKIAGYTALLGVFSSMFLETLHLFGQLPSLMGISVLMHAMPEIYNWIKLGKVRFLISSFSLIALTVTSHHVTPIFGMVFFIFPLIGMVIMDAAKDRVKQNQKVTFKVFLKELFKHLKRIITFGAGSLFPHRFYRHSRSHRFSYRFQNHSFPLWSEFGVSLFH</sequence>
<feature type="transmembrane region" description="Helical" evidence="1">
    <location>
        <begin position="12"/>
        <end position="30"/>
    </location>
</feature>
<feature type="transmembrane region" description="Helical" evidence="1">
    <location>
        <begin position="143"/>
        <end position="164"/>
    </location>
</feature>
<dbReference type="AlphaFoldDB" id="A0A0D5YNT8"/>
<dbReference type="HOGENOM" id="CLU_920760_0_0_10"/>
<evidence type="ECO:0000313" key="3">
    <source>
        <dbReference type="Proteomes" id="UP000032726"/>
    </source>
</evidence>